<gene>
    <name evidence="5" type="ORF">QNI22_10470</name>
</gene>
<evidence type="ECO:0000256" key="3">
    <source>
        <dbReference type="ARBA" id="ARBA00048447"/>
    </source>
</evidence>
<dbReference type="Pfam" id="PF01048">
    <property type="entry name" value="PNP_UDP_1"/>
    <property type="match status" value="1"/>
</dbReference>
<dbReference type="AlphaFoldDB" id="A0AAE3UDC4"/>
<dbReference type="Gene3D" id="3.40.50.1580">
    <property type="entry name" value="Nucleoside phosphorylase domain"/>
    <property type="match status" value="1"/>
</dbReference>
<accession>A0AAE3UDC4</accession>
<dbReference type="SUPFAM" id="SSF53167">
    <property type="entry name" value="Purine and uridine phosphorylases"/>
    <property type="match status" value="1"/>
</dbReference>
<organism evidence="5 6">
    <name type="scientific">Xanthocytophaga agilis</name>
    <dbReference type="NCBI Taxonomy" id="3048010"/>
    <lineage>
        <taxon>Bacteria</taxon>
        <taxon>Pseudomonadati</taxon>
        <taxon>Bacteroidota</taxon>
        <taxon>Cytophagia</taxon>
        <taxon>Cytophagales</taxon>
        <taxon>Rhodocytophagaceae</taxon>
        <taxon>Xanthocytophaga</taxon>
    </lineage>
</organism>
<dbReference type="EMBL" id="JASJOU010000002">
    <property type="protein sequence ID" value="MDJ1501075.1"/>
    <property type="molecule type" value="Genomic_DNA"/>
</dbReference>
<dbReference type="InterPro" id="IPR000845">
    <property type="entry name" value="Nucleoside_phosphorylase_d"/>
</dbReference>
<feature type="domain" description="Nucleoside phosphorylase" evidence="4">
    <location>
        <begin position="30"/>
        <end position="259"/>
    </location>
</feature>
<dbReference type="CDD" id="cd00436">
    <property type="entry name" value="UP_TbUP-like"/>
    <property type="match status" value="1"/>
</dbReference>
<evidence type="ECO:0000259" key="4">
    <source>
        <dbReference type="Pfam" id="PF01048"/>
    </source>
</evidence>
<dbReference type="GO" id="GO:0006152">
    <property type="term" value="P:purine nucleoside catabolic process"/>
    <property type="evidence" value="ECO:0007669"/>
    <property type="project" value="TreeGrafter"/>
</dbReference>
<dbReference type="PANTHER" id="PTHR43691:SF11">
    <property type="entry name" value="FI09636P-RELATED"/>
    <property type="match status" value="1"/>
</dbReference>
<keyword evidence="6" id="KW-1185">Reference proteome</keyword>
<evidence type="ECO:0000256" key="1">
    <source>
        <dbReference type="ARBA" id="ARBA00011888"/>
    </source>
</evidence>
<dbReference type="RefSeq" id="WP_314510572.1">
    <property type="nucleotide sequence ID" value="NZ_JASJOU010000002.1"/>
</dbReference>
<dbReference type="GO" id="GO:0004731">
    <property type="term" value="F:purine-nucleoside phosphorylase activity"/>
    <property type="evidence" value="ECO:0007669"/>
    <property type="project" value="TreeGrafter"/>
</dbReference>
<dbReference type="Proteomes" id="UP001232063">
    <property type="component" value="Unassembled WGS sequence"/>
</dbReference>
<protein>
    <recommendedName>
        <fullName evidence="2">Uridine phosphorylase</fullName>
        <ecNumber evidence="1">2.4.2.3</ecNumber>
    </recommendedName>
</protein>
<evidence type="ECO:0000313" key="6">
    <source>
        <dbReference type="Proteomes" id="UP001232063"/>
    </source>
</evidence>
<dbReference type="GO" id="GO:0004850">
    <property type="term" value="F:uridine phosphorylase activity"/>
    <property type="evidence" value="ECO:0007669"/>
    <property type="project" value="UniProtKB-EC"/>
</dbReference>
<dbReference type="GO" id="GO:0005829">
    <property type="term" value="C:cytosol"/>
    <property type="evidence" value="ECO:0007669"/>
    <property type="project" value="TreeGrafter"/>
</dbReference>
<dbReference type="PANTHER" id="PTHR43691">
    <property type="entry name" value="URIDINE PHOSPHORYLASE"/>
    <property type="match status" value="1"/>
</dbReference>
<comment type="catalytic activity">
    <reaction evidence="3">
        <text>uridine + phosphate = alpha-D-ribose 1-phosphate + uracil</text>
        <dbReference type="Rhea" id="RHEA:24388"/>
        <dbReference type="ChEBI" id="CHEBI:16704"/>
        <dbReference type="ChEBI" id="CHEBI:17568"/>
        <dbReference type="ChEBI" id="CHEBI:43474"/>
        <dbReference type="ChEBI" id="CHEBI:57720"/>
        <dbReference type="EC" id="2.4.2.3"/>
    </reaction>
</comment>
<sequence>MKSLAESELVLNPDGSVYHLNLSPEDISDLIIVVGDPGRVHKVTQYFDSVDFEMNKREFITQTGICNNKRVTVISTGIGTDNVEIVMNELDALVNIDLKTRQIKDKQRRLKIIRIGTSGSIQADIPVGSLVASVNAIGLDSLMYFYQFPQTSEEQAINKLLRQKLQLGFEPYCASGSQELLQQFAHDMIEGNTVTAPGFYAPQGRQLRIPSTNPKFLQELNYFHHNNFWLTNMEMETSGYYAFGRMLGHEVLSLNAILANRINNQFAKNPEKIIDDLIQKVISRL</sequence>
<evidence type="ECO:0000256" key="2">
    <source>
        <dbReference type="ARBA" id="ARBA00021980"/>
    </source>
</evidence>
<name>A0AAE3UDC4_9BACT</name>
<reference evidence="5" key="1">
    <citation type="submission" date="2023-05" db="EMBL/GenBank/DDBJ databases">
        <authorList>
            <person name="Zhang X."/>
        </authorList>
    </citation>
    <scope>NUCLEOTIDE SEQUENCE</scope>
    <source>
        <strain evidence="5">BD1B2-1</strain>
    </source>
</reference>
<comment type="caution">
    <text evidence="5">The sequence shown here is derived from an EMBL/GenBank/DDBJ whole genome shotgun (WGS) entry which is preliminary data.</text>
</comment>
<evidence type="ECO:0000313" key="5">
    <source>
        <dbReference type="EMBL" id="MDJ1501075.1"/>
    </source>
</evidence>
<proteinExistence type="predicted"/>
<dbReference type="EC" id="2.4.2.3" evidence="1"/>
<dbReference type="InterPro" id="IPR035994">
    <property type="entry name" value="Nucleoside_phosphorylase_sf"/>
</dbReference>